<dbReference type="AlphaFoldDB" id="A0A0S3R724"/>
<keyword evidence="3" id="KW-1185">Reference proteome</keyword>
<gene>
    <name evidence="2" type="primary">Vigan.01G430300</name>
    <name evidence="2" type="ORF">VIGAN_01430300</name>
</gene>
<accession>A0A0S3R724</accession>
<dbReference type="EMBL" id="AP015034">
    <property type="protein sequence ID" value="BAT76321.1"/>
    <property type="molecule type" value="Genomic_DNA"/>
</dbReference>
<proteinExistence type="predicted"/>
<sequence length="87" mass="9765">MMDDSVCDMGGRESDVGEVQSEDGFTCRSSKIRSQIEPRQYHLSLLSPPHCCFPAHHNSSDSLVRILLPTLIKVVINKHFPLGWSNL</sequence>
<reference evidence="2 3" key="1">
    <citation type="journal article" date="2015" name="Sci. Rep.">
        <title>The power of single molecule real-time sequencing technology in the de novo assembly of a eukaryotic genome.</title>
        <authorList>
            <person name="Sakai H."/>
            <person name="Naito K."/>
            <person name="Ogiso-Tanaka E."/>
            <person name="Takahashi Y."/>
            <person name="Iseki K."/>
            <person name="Muto C."/>
            <person name="Satou K."/>
            <person name="Teruya K."/>
            <person name="Shiroma A."/>
            <person name="Shimoji M."/>
            <person name="Hirano T."/>
            <person name="Itoh T."/>
            <person name="Kaga A."/>
            <person name="Tomooka N."/>
        </authorList>
    </citation>
    <scope>NUCLEOTIDE SEQUENCE [LARGE SCALE GENOMIC DNA]</scope>
    <source>
        <strain evidence="3">cv. Shumari</strain>
    </source>
</reference>
<organism evidence="2 3">
    <name type="scientific">Vigna angularis var. angularis</name>
    <dbReference type="NCBI Taxonomy" id="157739"/>
    <lineage>
        <taxon>Eukaryota</taxon>
        <taxon>Viridiplantae</taxon>
        <taxon>Streptophyta</taxon>
        <taxon>Embryophyta</taxon>
        <taxon>Tracheophyta</taxon>
        <taxon>Spermatophyta</taxon>
        <taxon>Magnoliopsida</taxon>
        <taxon>eudicotyledons</taxon>
        <taxon>Gunneridae</taxon>
        <taxon>Pentapetalae</taxon>
        <taxon>rosids</taxon>
        <taxon>fabids</taxon>
        <taxon>Fabales</taxon>
        <taxon>Fabaceae</taxon>
        <taxon>Papilionoideae</taxon>
        <taxon>50 kb inversion clade</taxon>
        <taxon>NPAAA clade</taxon>
        <taxon>indigoferoid/millettioid clade</taxon>
        <taxon>Phaseoleae</taxon>
        <taxon>Vigna</taxon>
    </lineage>
</organism>
<evidence type="ECO:0000313" key="3">
    <source>
        <dbReference type="Proteomes" id="UP000291084"/>
    </source>
</evidence>
<feature type="region of interest" description="Disordered" evidence="1">
    <location>
        <begin position="1"/>
        <end position="22"/>
    </location>
</feature>
<protein>
    <submittedName>
        <fullName evidence="2">Uncharacterized protein</fullName>
    </submittedName>
</protein>
<evidence type="ECO:0000256" key="1">
    <source>
        <dbReference type="SAM" id="MobiDB-lite"/>
    </source>
</evidence>
<evidence type="ECO:0000313" key="2">
    <source>
        <dbReference type="EMBL" id="BAT76321.1"/>
    </source>
</evidence>
<name>A0A0S3R724_PHAAN</name>
<dbReference type="Proteomes" id="UP000291084">
    <property type="component" value="Chromosome 1"/>
</dbReference>